<sequence>MKKRVMTFGMILVFLLTLVPVTQVFGAESENQYKSNGEVSFYGEYIYPSEPDKEKPPISGNGTSNLPDTGKTPQQTLPQAGDRFEVFNLVLGICLIGLAGQVVYYLTKKNNIAHGGKIT</sequence>
<dbReference type="AlphaFoldDB" id="A0AAW9JZB3"/>
<feature type="region of interest" description="Disordered" evidence="1">
    <location>
        <begin position="47"/>
        <end position="77"/>
    </location>
</feature>
<feature type="compositionally biased region" description="Polar residues" evidence="1">
    <location>
        <begin position="60"/>
        <end position="77"/>
    </location>
</feature>
<dbReference type="Proteomes" id="UP001290462">
    <property type="component" value="Unassembled WGS sequence"/>
</dbReference>
<comment type="caution">
    <text evidence="3">The sequence shown here is derived from an EMBL/GenBank/DDBJ whole genome shotgun (WGS) entry which is preliminary data.</text>
</comment>
<feature type="transmembrane region" description="Helical" evidence="2">
    <location>
        <begin position="86"/>
        <end position="107"/>
    </location>
</feature>
<dbReference type="EMBL" id="JAVBVO010000003">
    <property type="protein sequence ID" value="MDZ5758831.1"/>
    <property type="molecule type" value="Genomic_DNA"/>
</dbReference>
<dbReference type="GeneID" id="83605169"/>
<reference evidence="3" key="1">
    <citation type="submission" date="2023-08" db="EMBL/GenBank/DDBJ databases">
        <title>Genomic characterization of piscicolin 126 produced by Carnobacterium maltaromaticum CM22 strain isolated from salmon (Salmo salar).</title>
        <authorList>
            <person name="Gonzalez-Gragera E."/>
            <person name="Garcia-Lopez J.D."/>
            <person name="Teso-Perez C."/>
            <person name="Gimenez-Hernandez I."/>
            <person name="Peralta-Sanchez J.M."/>
            <person name="Valdivia E."/>
            <person name="Montalban-Lopez M."/>
            <person name="Martin-Platero A.M."/>
            <person name="Banos A."/>
            <person name="Martinez-Bueno M."/>
        </authorList>
    </citation>
    <scope>NUCLEOTIDE SEQUENCE</scope>
    <source>
        <strain evidence="3">CM22</strain>
    </source>
</reference>
<keyword evidence="2" id="KW-0812">Transmembrane</keyword>
<evidence type="ECO:0008006" key="5">
    <source>
        <dbReference type="Google" id="ProtNLM"/>
    </source>
</evidence>
<evidence type="ECO:0000313" key="4">
    <source>
        <dbReference type="Proteomes" id="UP001290462"/>
    </source>
</evidence>
<proteinExistence type="predicted"/>
<keyword evidence="2" id="KW-0472">Membrane</keyword>
<dbReference type="RefSeq" id="WP_016356592.1">
    <property type="nucleotide sequence ID" value="NZ_CBCPHT010000001.1"/>
</dbReference>
<protein>
    <recommendedName>
        <fullName evidence="5">Gram-positive cocci surface proteins LPxTG domain-containing protein</fullName>
    </recommendedName>
</protein>
<keyword evidence="2" id="KW-1133">Transmembrane helix</keyword>
<name>A0AAW9JZB3_CARML</name>
<evidence type="ECO:0000256" key="1">
    <source>
        <dbReference type="SAM" id="MobiDB-lite"/>
    </source>
</evidence>
<organism evidence="3 4">
    <name type="scientific">Carnobacterium maltaromaticum</name>
    <name type="common">Carnobacterium piscicola</name>
    <dbReference type="NCBI Taxonomy" id="2751"/>
    <lineage>
        <taxon>Bacteria</taxon>
        <taxon>Bacillati</taxon>
        <taxon>Bacillota</taxon>
        <taxon>Bacilli</taxon>
        <taxon>Lactobacillales</taxon>
        <taxon>Carnobacteriaceae</taxon>
        <taxon>Carnobacterium</taxon>
    </lineage>
</organism>
<evidence type="ECO:0000313" key="3">
    <source>
        <dbReference type="EMBL" id="MDZ5758831.1"/>
    </source>
</evidence>
<accession>A0AAW9JZB3</accession>
<evidence type="ECO:0000256" key="2">
    <source>
        <dbReference type="SAM" id="Phobius"/>
    </source>
</evidence>
<gene>
    <name evidence="3" type="ORF">RAK27_09215</name>
</gene>